<dbReference type="Proteomes" id="UP000186922">
    <property type="component" value="Unassembled WGS sequence"/>
</dbReference>
<sequence length="181" mass="20660">MELLPVVNATTDERTRRPTILTEPLPNRKQNVRRQDSALDWDEEDNRVRSLDVGTIRKKYKLGSLPLAYLSCFFGSKMLELAFASTAVVFALVVSSHKKALKKTHQKPVIRWMQNHVMLDMLDSVEMLEFLYENSAESHRKIPECVKSTILAFVTIQLLLPSVGLYQLSATNFAHENPPAY</sequence>
<dbReference type="AlphaFoldDB" id="A0A1D1UZX3"/>
<dbReference type="PANTHER" id="PTHR47399">
    <property type="entry name" value="TRANSMEMBRANE PROTEIN 121B"/>
    <property type="match status" value="1"/>
</dbReference>
<comment type="similarity">
    <text evidence="1">Belongs to the TMEM121 family.</text>
</comment>
<keyword evidence="3" id="KW-1185">Reference proteome</keyword>
<comment type="caution">
    <text evidence="2">The sequence shown here is derived from an EMBL/GenBank/DDBJ whole genome shotgun (WGS) entry which is preliminary data.</text>
</comment>
<evidence type="ECO:0000313" key="3">
    <source>
        <dbReference type="Proteomes" id="UP000186922"/>
    </source>
</evidence>
<proteinExistence type="inferred from homology"/>
<protein>
    <submittedName>
        <fullName evidence="2">Uncharacterized protein</fullName>
    </submittedName>
</protein>
<evidence type="ECO:0000313" key="2">
    <source>
        <dbReference type="EMBL" id="GAU94150.1"/>
    </source>
</evidence>
<dbReference type="InterPro" id="IPR026624">
    <property type="entry name" value="CECR6"/>
</dbReference>
<reference evidence="2 3" key="1">
    <citation type="journal article" date="2016" name="Nat. Commun.">
        <title>Extremotolerant tardigrade genome and improved radiotolerance of human cultured cells by tardigrade-unique protein.</title>
        <authorList>
            <person name="Hashimoto T."/>
            <person name="Horikawa D.D."/>
            <person name="Saito Y."/>
            <person name="Kuwahara H."/>
            <person name="Kozuka-Hata H."/>
            <person name="Shin-I T."/>
            <person name="Minakuchi Y."/>
            <person name="Ohishi K."/>
            <person name="Motoyama A."/>
            <person name="Aizu T."/>
            <person name="Enomoto A."/>
            <person name="Kondo K."/>
            <person name="Tanaka S."/>
            <person name="Hara Y."/>
            <person name="Koshikawa S."/>
            <person name="Sagara H."/>
            <person name="Miura T."/>
            <person name="Yokobori S."/>
            <person name="Miyagawa K."/>
            <person name="Suzuki Y."/>
            <person name="Kubo T."/>
            <person name="Oyama M."/>
            <person name="Kohara Y."/>
            <person name="Fujiyama A."/>
            <person name="Arakawa K."/>
            <person name="Katayama T."/>
            <person name="Toyoda A."/>
            <person name="Kunieda T."/>
        </authorList>
    </citation>
    <scope>NUCLEOTIDE SEQUENCE [LARGE SCALE GENOMIC DNA]</scope>
    <source>
        <strain evidence="2 3">YOKOZUNA-1</strain>
    </source>
</reference>
<gene>
    <name evidence="2" type="primary">RvY_05976-1</name>
    <name evidence="2" type="synonym">RvY_05976.1</name>
    <name evidence="2" type="ORF">RvY_05976</name>
</gene>
<dbReference type="InterPro" id="IPR032776">
    <property type="entry name" value="CECR6/TMEM121"/>
</dbReference>
<dbReference type="Pfam" id="PF14997">
    <property type="entry name" value="CECR6_TMEM121"/>
    <property type="match status" value="1"/>
</dbReference>
<dbReference type="EMBL" id="BDGG01000002">
    <property type="protein sequence ID" value="GAU94150.1"/>
    <property type="molecule type" value="Genomic_DNA"/>
</dbReference>
<name>A0A1D1UZX3_RAMVA</name>
<accession>A0A1D1UZX3</accession>
<organism evidence="2 3">
    <name type="scientific">Ramazzottius varieornatus</name>
    <name type="common">Water bear</name>
    <name type="synonym">Tardigrade</name>
    <dbReference type="NCBI Taxonomy" id="947166"/>
    <lineage>
        <taxon>Eukaryota</taxon>
        <taxon>Metazoa</taxon>
        <taxon>Ecdysozoa</taxon>
        <taxon>Tardigrada</taxon>
        <taxon>Eutardigrada</taxon>
        <taxon>Parachela</taxon>
        <taxon>Hypsibioidea</taxon>
        <taxon>Ramazzottiidae</taxon>
        <taxon>Ramazzottius</taxon>
    </lineage>
</organism>
<dbReference type="OrthoDB" id="5964337at2759"/>
<dbReference type="PANTHER" id="PTHR47399:SF1">
    <property type="entry name" value="TRANSMEMBRANE PROTEIN 121B"/>
    <property type="match status" value="1"/>
</dbReference>
<evidence type="ECO:0000256" key="1">
    <source>
        <dbReference type="ARBA" id="ARBA00007711"/>
    </source>
</evidence>